<evidence type="ECO:0000256" key="2">
    <source>
        <dbReference type="ARBA" id="ARBA00022705"/>
    </source>
</evidence>
<keyword evidence="1" id="KW-0963">Cytoplasm</keyword>
<keyword evidence="6 7" id="KW-0238">DNA-binding</keyword>
<dbReference type="GO" id="GO:0006270">
    <property type="term" value="P:DNA replication initiation"/>
    <property type="evidence" value="ECO:0007669"/>
    <property type="project" value="InterPro"/>
</dbReference>
<dbReference type="InterPro" id="IPR020591">
    <property type="entry name" value="Chromosome_initiator_DnaA-like"/>
</dbReference>
<dbReference type="InterPro" id="IPR010921">
    <property type="entry name" value="Trp_repressor/repl_initiator"/>
</dbReference>
<keyword evidence="2 7" id="KW-0235">DNA replication</keyword>
<dbReference type="InterPro" id="IPR003593">
    <property type="entry name" value="AAA+_ATPase"/>
</dbReference>
<keyword evidence="5" id="KW-0446">Lipid-binding</keyword>
<keyword evidence="4 7" id="KW-0067">ATP-binding</keyword>
<evidence type="ECO:0000256" key="5">
    <source>
        <dbReference type="ARBA" id="ARBA00023121"/>
    </source>
</evidence>
<dbReference type="PANTHER" id="PTHR30050:SF2">
    <property type="entry name" value="CHROMOSOMAL REPLICATION INITIATOR PROTEIN DNAA"/>
    <property type="match status" value="1"/>
</dbReference>
<evidence type="ECO:0000256" key="7">
    <source>
        <dbReference type="RuleBase" id="RU000577"/>
    </source>
</evidence>
<dbReference type="CDD" id="cd00009">
    <property type="entry name" value="AAA"/>
    <property type="match status" value="1"/>
</dbReference>
<dbReference type="Gene3D" id="1.10.1750.10">
    <property type="match status" value="1"/>
</dbReference>
<dbReference type="AlphaFoldDB" id="A0A7C2ZJN9"/>
<proteinExistence type="inferred from homology"/>
<feature type="domain" description="AAA+ ATPase" evidence="9">
    <location>
        <begin position="107"/>
        <end position="239"/>
    </location>
</feature>
<sequence length="394" mass="46335">MRDFLLFLENRDRFAVGLFRQFSIEETPSKVIIITPTLEHKRWVLEYIKARLSDYGKEIFVKSKEEEEREDIKDGIQPKFSFENFVVGKSNELAYRVCFEVASNPGSYSPLFIYGGVGLGKTHLLHAIGNRSKSLGYKVVYRQASDFSEEMIKSLRQDKMEEFRKLYSNVDLLLLDDVQFLSGKERTQVELFRIFESLQAKEKQIVFVSDRHPRDIKDVSERLLSRFASGLILEIGLDEDTKLSIVKNKLLLFGLPLDKRYIDYVMENTGFSVREIEGFIKTIKLTGIKEEPKKSSRREEELLLLIAKHFMLRVEDLKRDTKERKIIRARQVAMYFCKVLLRMSYSEISKLFGKADHTAALYAIKKVEEKRHMDKKFDYMLQVLEKNLRRFIKE</sequence>
<dbReference type="GO" id="GO:0008289">
    <property type="term" value="F:lipid binding"/>
    <property type="evidence" value="ECO:0007669"/>
    <property type="project" value="UniProtKB-KW"/>
</dbReference>
<organism evidence="12">
    <name type="scientific">Hydrogenobacter sp</name>
    <dbReference type="NCBI Taxonomy" id="2152829"/>
    <lineage>
        <taxon>Bacteria</taxon>
        <taxon>Pseudomonadati</taxon>
        <taxon>Aquificota</taxon>
        <taxon>Aquificia</taxon>
        <taxon>Aquificales</taxon>
        <taxon>Aquificaceae</taxon>
        <taxon>Hydrogenobacter</taxon>
    </lineage>
</organism>
<evidence type="ECO:0000256" key="6">
    <source>
        <dbReference type="ARBA" id="ARBA00023125"/>
    </source>
</evidence>
<dbReference type="SMART" id="SM00382">
    <property type="entry name" value="AAA"/>
    <property type="match status" value="1"/>
</dbReference>
<comment type="similarity">
    <text evidence="8">Belongs to the DnaA family.</text>
</comment>
<keyword evidence="3 7" id="KW-0547">Nucleotide-binding</keyword>
<dbReference type="Gene3D" id="3.40.50.300">
    <property type="entry name" value="P-loop containing nucleotide triphosphate hydrolases"/>
    <property type="match status" value="1"/>
</dbReference>
<dbReference type="SUPFAM" id="SSF48295">
    <property type="entry name" value="TrpR-like"/>
    <property type="match status" value="1"/>
</dbReference>
<reference evidence="12" key="1">
    <citation type="journal article" date="2020" name="mSystems">
        <title>Genome- and Community-Level Interaction Insights into Carbon Utilization and Element Cycling Functions of Hydrothermarchaeota in Hydrothermal Sediment.</title>
        <authorList>
            <person name="Zhou Z."/>
            <person name="Liu Y."/>
            <person name="Xu W."/>
            <person name="Pan J."/>
            <person name="Luo Z.H."/>
            <person name="Li M."/>
        </authorList>
    </citation>
    <scope>NUCLEOTIDE SEQUENCE [LARGE SCALE GENOMIC DNA]</scope>
    <source>
        <strain evidence="12">SpSt-132</strain>
    </source>
</reference>
<protein>
    <recommendedName>
        <fullName evidence="7">Chromosomal replication initiator protein DnaA</fullName>
    </recommendedName>
</protein>
<dbReference type="SUPFAM" id="SSF52540">
    <property type="entry name" value="P-loop containing nucleoside triphosphate hydrolases"/>
    <property type="match status" value="1"/>
</dbReference>
<evidence type="ECO:0000256" key="3">
    <source>
        <dbReference type="ARBA" id="ARBA00022741"/>
    </source>
</evidence>
<accession>A0A7C2ZJN9</accession>
<dbReference type="EMBL" id="DSFP01000067">
    <property type="protein sequence ID" value="HEW46612.1"/>
    <property type="molecule type" value="Genomic_DNA"/>
</dbReference>
<dbReference type="GO" id="GO:0005524">
    <property type="term" value="F:ATP binding"/>
    <property type="evidence" value="ECO:0007669"/>
    <property type="project" value="UniProtKB-KW"/>
</dbReference>
<dbReference type="GO" id="GO:0005886">
    <property type="term" value="C:plasma membrane"/>
    <property type="evidence" value="ECO:0007669"/>
    <property type="project" value="TreeGrafter"/>
</dbReference>
<evidence type="ECO:0000313" key="11">
    <source>
        <dbReference type="EMBL" id="HEW46069.1"/>
    </source>
</evidence>
<dbReference type="Pfam" id="PF00308">
    <property type="entry name" value="Bac_DnaA"/>
    <property type="match status" value="1"/>
</dbReference>
<dbReference type="PRINTS" id="PR00051">
    <property type="entry name" value="DNAA"/>
</dbReference>
<evidence type="ECO:0000256" key="1">
    <source>
        <dbReference type="ARBA" id="ARBA00022490"/>
    </source>
</evidence>
<dbReference type="InterPro" id="IPR027417">
    <property type="entry name" value="P-loop_NTPase"/>
</dbReference>
<evidence type="ECO:0000259" key="9">
    <source>
        <dbReference type="SMART" id="SM00382"/>
    </source>
</evidence>
<dbReference type="EMBL" id="DSFP01000043">
    <property type="protein sequence ID" value="HEW46069.1"/>
    <property type="molecule type" value="Genomic_DNA"/>
</dbReference>
<dbReference type="PANTHER" id="PTHR30050">
    <property type="entry name" value="CHROMOSOMAL REPLICATION INITIATOR PROTEIN DNAA"/>
    <property type="match status" value="1"/>
</dbReference>
<dbReference type="Gene3D" id="1.10.8.60">
    <property type="match status" value="1"/>
</dbReference>
<comment type="function">
    <text evidence="7">Plays an essential role in the initiation and regulation of chromosomal replication. ATP-DnaA binds to the origin of replication (oriC) to initiate formation of the DNA replication initiation complex once per cell cycle. Binds the DnaA box (a 9 base pair repeat at the origin) and separates the double-stranded (ds)DNA. Forms a right-handed helical filament on oriC DNA; dsDNA binds to the exterior of the filament while single-stranded (ss)DNA is stabiized in the filament's interior. The ATP-DnaA-oriC complex binds and stabilizes one strand of the AT-rich DNA unwinding element (DUE), permitting loading of DNA polymerase. After initiation quickly degrades to an ADP-DnaA complex that is not apt for DNA replication. Binds acidic phospholipids.</text>
</comment>
<comment type="caution">
    <text evidence="12">The sequence shown here is derived from an EMBL/GenBank/DDBJ whole genome shotgun (WGS) entry which is preliminary data.</text>
</comment>
<dbReference type="GO" id="GO:0003688">
    <property type="term" value="F:DNA replication origin binding"/>
    <property type="evidence" value="ECO:0007669"/>
    <property type="project" value="TreeGrafter"/>
</dbReference>
<evidence type="ECO:0000259" key="10">
    <source>
        <dbReference type="SMART" id="SM00760"/>
    </source>
</evidence>
<dbReference type="SMART" id="SM00760">
    <property type="entry name" value="Bac_DnaA_C"/>
    <property type="match status" value="1"/>
</dbReference>
<dbReference type="InterPro" id="IPR013159">
    <property type="entry name" value="DnaA_C"/>
</dbReference>
<dbReference type="GO" id="GO:0006275">
    <property type="term" value="P:regulation of DNA replication"/>
    <property type="evidence" value="ECO:0007669"/>
    <property type="project" value="InterPro"/>
</dbReference>
<dbReference type="Pfam" id="PF08299">
    <property type="entry name" value="Bac_DnaA_C"/>
    <property type="match status" value="1"/>
</dbReference>
<name>A0A7C2ZJN9_9AQUI</name>
<feature type="domain" description="Chromosomal replication initiator DnaA C-terminal" evidence="10">
    <location>
        <begin position="298"/>
        <end position="367"/>
    </location>
</feature>
<dbReference type="CDD" id="cd06571">
    <property type="entry name" value="Bac_DnaA_C"/>
    <property type="match status" value="1"/>
</dbReference>
<evidence type="ECO:0000256" key="8">
    <source>
        <dbReference type="RuleBase" id="RU004227"/>
    </source>
</evidence>
<dbReference type="InterPro" id="IPR013317">
    <property type="entry name" value="DnaA_dom"/>
</dbReference>
<evidence type="ECO:0000256" key="4">
    <source>
        <dbReference type="ARBA" id="ARBA00022840"/>
    </source>
</evidence>
<gene>
    <name evidence="11" type="ORF">ENO47_05290</name>
    <name evidence="12" type="ORF">ENO47_08120</name>
</gene>
<evidence type="ECO:0000313" key="12">
    <source>
        <dbReference type="EMBL" id="HEW46612.1"/>
    </source>
</evidence>